<evidence type="ECO:0000313" key="1">
    <source>
        <dbReference type="EMBL" id="GAG11676.1"/>
    </source>
</evidence>
<reference evidence="1" key="1">
    <citation type="journal article" date="2014" name="Front. Microbiol.">
        <title>High frequency of phylogenetically diverse reductive dehalogenase-homologous genes in deep subseafloor sedimentary metagenomes.</title>
        <authorList>
            <person name="Kawai M."/>
            <person name="Futagami T."/>
            <person name="Toyoda A."/>
            <person name="Takaki Y."/>
            <person name="Nishi S."/>
            <person name="Hori S."/>
            <person name="Arai W."/>
            <person name="Tsubouchi T."/>
            <person name="Morono Y."/>
            <person name="Uchiyama I."/>
            <person name="Ito T."/>
            <person name="Fujiyama A."/>
            <person name="Inagaki F."/>
            <person name="Takami H."/>
        </authorList>
    </citation>
    <scope>NUCLEOTIDE SEQUENCE</scope>
    <source>
        <strain evidence="1">Expedition CK06-06</strain>
    </source>
</reference>
<proteinExistence type="predicted"/>
<name>X0WG37_9ZZZZ</name>
<dbReference type="Gene3D" id="2.170.120.30">
    <property type="match status" value="1"/>
</dbReference>
<accession>X0WG37</accession>
<gene>
    <name evidence="1" type="ORF">S01H1_33519</name>
</gene>
<protein>
    <recommendedName>
        <fullName evidence="2">YbbR-like domain-containing protein</fullName>
    </recommendedName>
</protein>
<feature type="non-terminal residue" evidence="1">
    <location>
        <position position="1"/>
    </location>
</feature>
<dbReference type="AlphaFoldDB" id="X0WG37"/>
<comment type="caution">
    <text evidence="1">The sequence shown here is derived from an EMBL/GenBank/DDBJ whole genome shotgun (WGS) entry which is preliminary data.</text>
</comment>
<dbReference type="EMBL" id="BARS01020818">
    <property type="protein sequence ID" value="GAG11676.1"/>
    <property type="molecule type" value="Genomic_DNA"/>
</dbReference>
<sequence length="100" mass="11286">FDVQMIGERRLTEVPVNVINVPENLSVILGPSTVSLTVTGGVDYLSGLDENAVEVFVDYRTQWSPESLLVEPQVRLDEYLLEYRDLVPKQLEIIATRRAP</sequence>
<organism evidence="1">
    <name type="scientific">marine sediment metagenome</name>
    <dbReference type="NCBI Taxonomy" id="412755"/>
    <lineage>
        <taxon>unclassified sequences</taxon>
        <taxon>metagenomes</taxon>
        <taxon>ecological metagenomes</taxon>
    </lineage>
</organism>
<evidence type="ECO:0008006" key="2">
    <source>
        <dbReference type="Google" id="ProtNLM"/>
    </source>
</evidence>